<keyword evidence="7 9" id="KW-0408">Iron</keyword>
<sequence>MNSSPALLIGLCALILWLTQWLVHSRRSPLPPGPKTWPLVGNLLDVPKAHPWLVYDGWAKQYGDILSLNVMGRTIIILNSSQATQDLFEKDASVYSDRPHSVVINELMEFPRVMGVSHYGEHWRRQRRAFHQMFSPSMVEKYQPVTIRESRKMVQRLLADPDHFQSHIRLALGAAMMEVTYGIRVSGWDDRYLSTAERVARHFMEALVPVAFLVERIPFLKYVPAWFPFAGFRRKMAKWREDVQVAFRDPYEYVKESMGRGGTSALAALLVKSQDAKEPQEEDIAAQYAMASVYIDITTAGVDTTISAIHSFLLAMMLYPDKQKAAQAELDRVAGDNGLPDSNDRTNLPYVKAVMTEVLRWRPPVPLALPHTSSCEGVYKGYHIPAGSTIFANARSILHDPLVYPEPDEFIPERFITNAALDLKGKDPVASFGLGRRICPGRWFSEASFYSIASHLLATFTILDEDADTKDLRTARGMTSEVIS</sequence>
<feature type="signal peptide" evidence="11">
    <location>
        <begin position="1"/>
        <end position="25"/>
    </location>
</feature>
<dbReference type="PANTHER" id="PTHR46300:SF7">
    <property type="entry name" value="P450, PUTATIVE (EUROFUNG)-RELATED"/>
    <property type="match status" value="1"/>
</dbReference>
<dbReference type="eggNOG" id="KOG0156">
    <property type="taxonomic scope" value="Eukaryota"/>
</dbReference>
<evidence type="ECO:0000256" key="9">
    <source>
        <dbReference type="PIRSR" id="PIRSR602401-1"/>
    </source>
</evidence>
<dbReference type="InterPro" id="IPR017972">
    <property type="entry name" value="Cyt_P450_CS"/>
</dbReference>
<dbReference type="GO" id="GO:0016705">
    <property type="term" value="F:oxidoreductase activity, acting on paired donors, with incorporation or reduction of molecular oxygen"/>
    <property type="evidence" value="ECO:0007669"/>
    <property type="project" value="InterPro"/>
</dbReference>
<dbReference type="RefSeq" id="XP_007866483.1">
    <property type="nucleotide sequence ID" value="XM_007868292.1"/>
</dbReference>
<gene>
    <name evidence="12" type="ORF">GLOTRDRAFT_129621</name>
</gene>
<evidence type="ECO:0000256" key="6">
    <source>
        <dbReference type="ARBA" id="ARBA00023002"/>
    </source>
</evidence>
<reference evidence="12 13" key="1">
    <citation type="journal article" date="2012" name="Science">
        <title>The Paleozoic origin of enzymatic lignin decomposition reconstructed from 31 fungal genomes.</title>
        <authorList>
            <person name="Floudas D."/>
            <person name="Binder M."/>
            <person name="Riley R."/>
            <person name="Barry K."/>
            <person name="Blanchette R.A."/>
            <person name="Henrissat B."/>
            <person name="Martinez A.T."/>
            <person name="Otillar R."/>
            <person name="Spatafora J.W."/>
            <person name="Yadav J.S."/>
            <person name="Aerts A."/>
            <person name="Benoit I."/>
            <person name="Boyd A."/>
            <person name="Carlson A."/>
            <person name="Copeland A."/>
            <person name="Coutinho P.M."/>
            <person name="de Vries R.P."/>
            <person name="Ferreira P."/>
            <person name="Findley K."/>
            <person name="Foster B."/>
            <person name="Gaskell J."/>
            <person name="Glotzer D."/>
            <person name="Gorecki P."/>
            <person name="Heitman J."/>
            <person name="Hesse C."/>
            <person name="Hori C."/>
            <person name="Igarashi K."/>
            <person name="Jurgens J.A."/>
            <person name="Kallen N."/>
            <person name="Kersten P."/>
            <person name="Kohler A."/>
            <person name="Kuees U."/>
            <person name="Kumar T.K.A."/>
            <person name="Kuo A."/>
            <person name="LaButti K."/>
            <person name="Larrondo L.F."/>
            <person name="Lindquist E."/>
            <person name="Ling A."/>
            <person name="Lombard V."/>
            <person name="Lucas S."/>
            <person name="Lundell T."/>
            <person name="Martin R."/>
            <person name="McLaughlin D.J."/>
            <person name="Morgenstern I."/>
            <person name="Morin E."/>
            <person name="Murat C."/>
            <person name="Nagy L.G."/>
            <person name="Nolan M."/>
            <person name="Ohm R.A."/>
            <person name="Patyshakuliyeva A."/>
            <person name="Rokas A."/>
            <person name="Ruiz-Duenas F.J."/>
            <person name="Sabat G."/>
            <person name="Salamov A."/>
            <person name="Samejima M."/>
            <person name="Schmutz J."/>
            <person name="Slot J.C."/>
            <person name="St John F."/>
            <person name="Stenlid J."/>
            <person name="Sun H."/>
            <person name="Sun S."/>
            <person name="Syed K."/>
            <person name="Tsang A."/>
            <person name="Wiebenga A."/>
            <person name="Young D."/>
            <person name="Pisabarro A."/>
            <person name="Eastwood D.C."/>
            <person name="Martin F."/>
            <person name="Cullen D."/>
            <person name="Grigoriev I.V."/>
            <person name="Hibbett D.S."/>
        </authorList>
    </citation>
    <scope>NUCLEOTIDE SEQUENCE [LARGE SCALE GENOMIC DNA]</scope>
    <source>
        <strain evidence="12 13">ATCC 11539</strain>
    </source>
</reference>
<dbReference type="STRING" id="670483.S7Q5L5"/>
<dbReference type="GeneID" id="19301975"/>
<dbReference type="CDD" id="cd11065">
    <property type="entry name" value="CYP64-like"/>
    <property type="match status" value="1"/>
</dbReference>
<dbReference type="PRINTS" id="PR00463">
    <property type="entry name" value="EP450I"/>
</dbReference>
<dbReference type="GO" id="GO:0020037">
    <property type="term" value="F:heme binding"/>
    <property type="evidence" value="ECO:0007669"/>
    <property type="project" value="InterPro"/>
</dbReference>
<dbReference type="Proteomes" id="UP000030669">
    <property type="component" value="Unassembled WGS sequence"/>
</dbReference>
<keyword evidence="13" id="KW-1185">Reference proteome</keyword>
<keyword evidence="6 10" id="KW-0560">Oxidoreductase</keyword>
<evidence type="ECO:0000256" key="1">
    <source>
        <dbReference type="ARBA" id="ARBA00001971"/>
    </source>
</evidence>
<evidence type="ECO:0000313" key="13">
    <source>
        <dbReference type="Proteomes" id="UP000030669"/>
    </source>
</evidence>
<feature type="binding site" description="axial binding residue" evidence="9">
    <location>
        <position position="439"/>
    </location>
    <ligand>
        <name>heme</name>
        <dbReference type="ChEBI" id="CHEBI:30413"/>
    </ligand>
    <ligandPart>
        <name>Fe</name>
        <dbReference type="ChEBI" id="CHEBI:18248"/>
    </ligandPart>
</feature>
<keyword evidence="8 10" id="KW-0503">Monooxygenase</keyword>
<dbReference type="GO" id="GO:0005506">
    <property type="term" value="F:iron ion binding"/>
    <property type="evidence" value="ECO:0007669"/>
    <property type="project" value="InterPro"/>
</dbReference>
<dbReference type="AlphaFoldDB" id="S7Q5L5"/>
<evidence type="ECO:0000256" key="10">
    <source>
        <dbReference type="RuleBase" id="RU000461"/>
    </source>
</evidence>
<evidence type="ECO:0000256" key="11">
    <source>
        <dbReference type="SAM" id="SignalP"/>
    </source>
</evidence>
<comment type="similarity">
    <text evidence="3 10">Belongs to the cytochrome P450 family.</text>
</comment>
<dbReference type="KEGG" id="gtr:GLOTRDRAFT_129621"/>
<organism evidence="12 13">
    <name type="scientific">Gloeophyllum trabeum (strain ATCC 11539 / FP-39264 / Madison 617)</name>
    <name type="common">Brown rot fungus</name>
    <dbReference type="NCBI Taxonomy" id="670483"/>
    <lineage>
        <taxon>Eukaryota</taxon>
        <taxon>Fungi</taxon>
        <taxon>Dikarya</taxon>
        <taxon>Basidiomycota</taxon>
        <taxon>Agaricomycotina</taxon>
        <taxon>Agaricomycetes</taxon>
        <taxon>Gloeophyllales</taxon>
        <taxon>Gloeophyllaceae</taxon>
        <taxon>Gloeophyllum</taxon>
    </lineage>
</organism>
<dbReference type="InterPro" id="IPR050364">
    <property type="entry name" value="Cytochrome_P450_fung"/>
</dbReference>
<dbReference type="Pfam" id="PF00067">
    <property type="entry name" value="p450"/>
    <property type="match status" value="1"/>
</dbReference>
<dbReference type="SUPFAM" id="SSF48264">
    <property type="entry name" value="Cytochrome P450"/>
    <property type="match status" value="1"/>
</dbReference>
<dbReference type="GO" id="GO:0004497">
    <property type="term" value="F:monooxygenase activity"/>
    <property type="evidence" value="ECO:0007669"/>
    <property type="project" value="UniProtKB-KW"/>
</dbReference>
<dbReference type="InterPro" id="IPR002401">
    <property type="entry name" value="Cyt_P450_E_grp-I"/>
</dbReference>
<evidence type="ECO:0000256" key="5">
    <source>
        <dbReference type="ARBA" id="ARBA00022723"/>
    </source>
</evidence>
<dbReference type="Gene3D" id="1.10.630.10">
    <property type="entry name" value="Cytochrome P450"/>
    <property type="match status" value="1"/>
</dbReference>
<dbReference type="PROSITE" id="PS00086">
    <property type="entry name" value="CYTOCHROME_P450"/>
    <property type="match status" value="1"/>
</dbReference>
<name>S7Q5L5_GLOTA</name>
<proteinExistence type="inferred from homology"/>
<evidence type="ECO:0000256" key="3">
    <source>
        <dbReference type="ARBA" id="ARBA00010617"/>
    </source>
</evidence>
<feature type="chain" id="PRO_5004555830" evidence="11">
    <location>
        <begin position="26"/>
        <end position="484"/>
    </location>
</feature>
<keyword evidence="5 9" id="KW-0479">Metal-binding</keyword>
<dbReference type="EMBL" id="KB469302">
    <property type="protein sequence ID" value="EPQ55346.1"/>
    <property type="molecule type" value="Genomic_DNA"/>
</dbReference>
<accession>S7Q5L5</accession>
<keyword evidence="4 9" id="KW-0349">Heme</keyword>
<dbReference type="PANTHER" id="PTHR46300">
    <property type="entry name" value="P450, PUTATIVE (EUROFUNG)-RELATED-RELATED"/>
    <property type="match status" value="1"/>
</dbReference>
<evidence type="ECO:0000256" key="2">
    <source>
        <dbReference type="ARBA" id="ARBA00005179"/>
    </source>
</evidence>
<comment type="pathway">
    <text evidence="2">Secondary metabolite biosynthesis.</text>
</comment>
<dbReference type="InterPro" id="IPR001128">
    <property type="entry name" value="Cyt_P450"/>
</dbReference>
<protein>
    <submittedName>
        <fullName evidence="12">Cytochrome P450</fullName>
    </submittedName>
</protein>
<dbReference type="OrthoDB" id="2789670at2759"/>
<comment type="cofactor">
    <cofactor evidence="1 9">
        <name>heme</name>
        <dbReference type="ChEBI" id="CHEBI:30413"/>
    </cofactor>
</comment>
<keyword evidence="11" id="KW-0732">Signal</keyword>
<dbReference type="OMA" id="QCINHEN"/>
<evidence type="ECO:0000313" key="12">
    <source>
        <dbReference type="EMBL" id="EPQ55346.1"/>
    </source>
</evidence>
<evidence type="ECO:0000256" key="4">
    <source>
        <dbReference type="ARBA" id="ARBA00022617"/>
    </source>
</evidence>
<dbReference type="InterPro" id="IPR036396">
    <property type="entry name" value="Cyt_P450_sf"/>
</dbReference>
<evidence type="ECO:0000256" key="8">
    <source>
        <dbReference type="ARBA" id="ARBA00023033"/>
    </source>
</evidence>
<evidence type="ECO:0000256" key="7">
    <source>
        <dbReference type="ARBA" id="ARBA00023004"/>
    </source>
</evidence>
<dbReference type="HOGENOM" id="CLU_001570_2_3_1"/>